<comment type="caution">
    <text evidence="6">The sequence shown here is derived from an EMBL/GenBank/DDBJ whole genome shotgun (WGS) entry which is preliminary data.</text>
</comment>
<keyword evidence="4" id="KW-0411">Iron-sulfur</keyword>
<dbReference type="Pfam" id="PF25160">
    <property type="entry name" value="LdpA_Fe-S-bd"/>
    <property type="match status" value="1"/>
</dbReference>
<dbReference type="InterPro" id="IPR057431">
    <property type="entry name" value="LdpA_Fe-S-bd"/>
</dbReference>
<evidence type="ECO:0000259" key="5">
    <source>
        <dbReference type="PROSITE" id="PS51379"/>
    </source>
</evidence>
<dbReference type="SUPFAM" id="SSF54862">
    <property type="entry name" value="4Fe-4S ferredoxins"/>
    <property type="match status" value="1"/>
</dbReference>
<evidence type="ECO:0000256" key="2">
    <source>
        <dbReference type="ARBA" id="ARBA00022723"/>
    </source>
</evidence>
<accession>A0A9E4N2Y6</accession>
<dbReference type="PROSITE" id="PS00198">
    <property type="entry name" value="4FE4S_FER_1"/>
    <property type="match status" value="1"/>
</dbReference>
<feature type="domain" description="4Fe-4S ferredoxin-type" evidence="5">
    <location>
        <begin position="394"/>
        <end position="423"/>
    </location>
</feature>
<evidence type="ECO:0000256" key="1">
    <source>
        <dbReference type="ARBA" id="ARBA00022485"/>
    </source>
</evidence>
<gene>
    <name evidence="6" type="ORF">JAZ04_21435</name>
</gene>
<proteinExistence type="predicted"/>
<dbReference type="Proteomes" id="UP000886687">
    <property type="component" value="Unassembled WGS sequence"/>
</dbReference>
<dbReference type="Gene3D" id="3.30.70.20">
    <property type="match status" value="2"/>
</dbReference>
<dbReference type="InterPro" id="IPR050572">
    <property type="entry name" value="Fe-S_Ferredoxin"/>
</dbReference>
<dbReference type="GO" id="GO:0046872">
    <property type="term" value="F:metal ion binding"/>
    <property type="evidence" value="ECO:0007669"/>
    <property type="project" value="UniProtKB-KW"/>
</dbReference>
<evidence type="ECO:0000256" key="4">
    <source>
        <dbReference type="ARBA" id="ARBA00023014"/>
    </source>
</evidence>
<feature type="domain" description="4Fe-4S ferredoxin-type" evidence="5">
    <location>
        <begin position="426"/>
        <end position="455"/>
    </location>
</feature>
<dbReference type="InterPro" id="IPR017896">
    <property type="entry name" value="4Fe4S_Fe-S-bd"/>
</dbReference>
<evidence type="ECO:0000313" key="7">
    <source>
        <dbReference type="Proteomes" id="UP000886687"/>
    </source>
</evidence>
<dbReference type="Pfam" id="PF13187">
    <property type="entry name" value="Fer4_9"/>
    <property type="match status" value="1"/>
</dbReference>
<reference evidence="6" key="1">
    <citation type="journal article" date="2021" name="Proc. Natl. Acad. Sci. U.S.A.">
        <title>Global biogeography of chemosynthetic symbionts reveals both localized and globally distributed symbiont groups. .</title>
        <authorList>
            <person name="Osvatic J.T."/>
            <person name="Wilkins L.G.E."/>
            <person name="Leibrecht L."/>
            <person name="Leray M."/>
            <person name="Zauner S."/>
            <person name="Polzin J."/>
            <person name="Camacho Y."/>
            <person name="Gros O."/>
            <person name="van Gils J.A."/>
            <person name="Eisen J.A."/>
            <person name="Petersen J.M."/>
            <person name="Yuen B."/>
        </authorList>
    </citation>
    <scope>NUCLEOTIDE SEQUENCE</scope>
    <source>
        <strain evidence="6">MAGL173</strain>
    </source>
</reference>
<keyword evidence="1" id="KW-0004">4Fe-4S</keyword>
<organism evidence="6 7">
    <name type="scientific">Candidatus Thiodiazotropha lotti</name>
    <dbReference type="NCBI Taxonomy" id="2792787"/>
    <lineage>
        <taxon>Bacteria</taxon>
        <taxon>Pseudomonadati</taxon>
        <taxon>Pseudomonadota</taxon>
        <taxon>Gammaproteobacteria</taxon>
        <taxon>Chromatiales</taxon>
        <taxon>Sedimenticolaceae</taxon>
        <taxon>Candidatus Thiodiazotropha</taxon>
    </lineage>
</organism>
<dbReference type="AlphaFoldDB" id="A0A9E4N2Y6"/>
<dbReference type="InterPro" id="IPR017900">
    <property type="entry name" value="4Fe4S_Fe_S_CS"/>
</dbReference>
<dbReference type="PANTHER" id="PTHR43687">
    <property type="entry name" value="ADENYLYLSULFATE REDUCTASE, BETA SUBUNIT"/>
    <property type="match status" value="1"/>
</dbReference>
<name>A0A9E4N2Y6_9GAMM</name>
<keyword evidence="3" id="KW-0408">Iron</keyword>
<dbReference type="PANTHER" id="PTHR43687:SF4">
    <property type="entry name" value="BLR5484 PROTEIN"/>
    <property type="match status" value="1"/>
</dbReference>
<feature type="domain" description="4Fe-4S ferredoxin-type" evidence="5">
    <location>
        <begin position="198"/>
        <end position="227"/>
    </location>
</feature>
<evidence type="ECO:0000256" key="3">
    <source>
        <dbReference type="ARBA" id="ARBA00023004"/>
    </source>
</evidence>
<protein>
    <submittedName>
        <fullName evidence="6">4Fe-4S binding protein</fullName>
    </submittedName>
</protein>
<dbReference type="PROSITE" id="PS51379">
    <property type="entry name" value="4FE4S_FER_2"/>
    <property type="match status" value="3"/>
</dbReference>
<dbReference type="EMBL" id="JAEPDI010000029">
    <property type="protein sequence ID" value="MCG7941405.1"/>
    <property type="molecule type" value="Genomic_DNA"/>
</dbReference>
<dbReference type="GO" id="GO:0051539">
    <property type="term" value="F:4 iron, 4 sulfur cluster binding"/>
    <property type="evidence" value="ECO:0007669"/>
    <property type="project" value="UniProtKB-KW"/>
</dbReference>
<sequence length="536" mass="57961">MNETNNNTIQQINHQARREAQAAMGRVRIEATGLVNYQSRGRLAVIGDHRAMEVAPGLGDQLHPMVILTAGAEEPGAPLVPLGGRAIEIDGYLGDFKIHLGEAGQANYELLAVDLVLDLSTEPLLDRAMTPPGYFHCAGDDAELDQVIGAMGEMKGQFEKPRYFDYDPQICAHGRSGKTACSRCLDVCPAEAISSLAETIEVNAYLCQGGGACATVCPSGAIRYVYPSVKDTLERLRKLLSVYRDAGGVDPLLLITGEGDQSFAEPAMGNHLVMQVEELASVGLEVWLSALAYGARAVWLVDRQQMSAGVSDALQQQLTTAEEILTAMGYPAGVIRLVQPDQVEAHSQMPELETAGFSGLGDKRQTAYLAIDHLYSQSKQAEPMASLSQGAPFGSVTVSSHACTLCFSCVGVCPGKALQSGSGEQPQLRFVEANCLQCGLCTSTCPEDAISIAPRLLFDAESRKQPRTLHEEQPFHCVSCGKPFATHSVIEKMRSRLSDHYMFQNERAIRRLSLCDECRVVDIAQDPDAMDGQIRQ</sequence>
<evidence type="ECO:0000313" key="6">
    <source>
        <dbReference type="EMBL" id="MCG7941405.1"/>
    </source>
</evidence>
<keyword evidence="2" id="KW-0479">Metal-binding</keyword>